<sequence>MEQSIWQEIGQLYHFMASQLKKSLSLEIEKFNASQKKGFGFLF</sequence>
<keyword evidence="2" id="KW-1185">Reference proteome</keyword>
<organism evidence="1 2">
    <name type="scientific">Paraprevotella xylaniphila YIT 11841</name>
    <dbReference type="NCBI Taxonomy" id="762982"/>
    <lineage>
        <taxon>Bacteria</taxon>
        <taxon>Pseudomonadati</taxon>
        <taxon>Bacteroidota</taxon>
        <taxon>Bacteroidia</taxon>
        <taxon>Bacteroidales</taxon>
        <taxon>Prevotellaceae</taxon>
        <taxon>Paraprevotella</taxon>
    </lineage>
</organism>
<dbReference type="RefSeq" id="WP_008628092.1">
    <property type="nucleotide sequence ID" value="NZ_GL883865.1"/>
</dbReference>
<comment type="caution">
    <text evidence="1">The sequence shown here is derived from an EMBL/GenBank/DDBJ whole genome shotgun (WGS) entry which is preliminary data.</text>
</comment>
<proteinExistence type="predicted"/>
<gene>
    <name evidence="1" type="ORF">HMPREF9442_02257</name>
</gene>
<dbReference type="HOGENOM" id="CLU_3237253_0_0_10"/>
<protein>
    <submittedName>
        <fullName evidence="1">Uncharacterized protein</fullName>
    </submittedName>
</protein>
<evidence type="ECO:0000313" key="2">
    <source>
        <dbReference type="Proteomes" id="UP000005546"/>
    </source>
</evidence>
<dbReference type="AlphaFoldDB" id="F3QVN1"/>
<dbReference type="Proteomes" id="UP000005546">
    <property type="component" value="Unassembled WGS sequence"/>
</dbReference>
<reference evidence="1 2" key="1">
    <citation type="submission" date="2011-02" db="EMBL/GenBank/DDBJ databases">
        <authorList>
            <person name="Weinstock G."/>
            <person name="Sodergren E."/>
            <person name="Clifton S."/>
            <person name="Fulton L."/>
            <person name="Fulton B."/>
            <person name="Courtney L."/>
            <person name="Fronick C."/>
            <person name="Harrison M."/>
            <person name="Strong C."/>
            <person name="Farmer C."/>
            <person name="Delahaunty K."/>
            <person name="Markovic C."/>
            <person name="Hall O."/>
            <person name="Minx P."/>
            <person name="Tomlinson C."/>
            <person name="Mitreva M."/>
            <person name="Hou S."/>
            <person name="Chen J."/>
            <person name="Wollam A."/>
            <person name="Pepin K.H."/>
            <person name="Johnson M."/>
            <person name="Bhonagiri V."/>
            <person name="Zhang X."/>
            <person name="Suruliraj S."/>
            <person name="Warren W."/>
            <person name="Chinwalla A."/>
            <person name="Mardis E.R."/>
            <person name="Wilson R.K."/>
        </authorList>
    </citation>
    <scope>NUCLEOTIDE SEQUENCE [LARGE SCALE GENOMIC DNA]</scope>
    <source>
        <strain evidence="1 2">YIT 11841</strain>
    </source>
</reference>
<dbReference type="EMBL" id="AFBR01000065">
    <property type="protein sequence ID" value="EGG52812.1"/>
    <property type="molecule type" value="Genomic_DNA"/>
</dbReference>
<evidence type="ECO:0000313" key="1">
    <source>
        <dbReference type="EMBL" id="EGG52812.1"/>
    </source>
</evidence>
<name>F3QVN1_9BACT</name>
<accession>F3QVN1</accession>